<dbReference type="EMBL" id="JAPDHF010000011">
    <property type="protein sequence ID" value="KAJ4011224.1"/>
    <property type="molecule type" value="Genomic_DNA"/>
</dbReference>
<evidence type="ECO:0000313" key="2">
    <source>
        <dbReference type="EMBL" id="KAJ4011224.1"/>
    </source>
</evidence>
<feature type="signal peptide" evidence="1">
    <location>
        <begin position="1"/>
        <end position="28"/>
    </location>
</feature>
<evidence type="ECO:0000256" key="1">
    <source>
        <dbReference type="SAM" id="SignalP"/>
    </source>
</evidence>
<organism evidence="2 3">
    <name type="scientific">Fusarium irregulare</name>
    <dbReference type="NCBI Taxonomy" id="2494466"/>
    <lineage>
        <taxon>Eukaryota</taxon>
        <taxon>Fungi</taxon>
        <taxon>Dikarya</taxon>
        <taxon>Ascomycota</taxon>
        <taxon>Pezizomycotina</taxon>
        <taxon>Sordariomycetes</taxon>
        <taxon>Hypocreomycetidae</taxon>
        <taxon>Hypocreales</taxon>
        <taxon>Nectriaceae</taxon>
        <taxon>Fusarium</taxon>
        <taxon>Fusarium incarnatum-equiseti species complex</taxon>
    </lineage>
</organism>
<dbReference type="AlphaFoldDB" id="A0A9W8PMA2"/>
<name>A0A9W8PMA2_9HYPO</name>
<proteinExistence type="predicted"/>
<keyword evidence="1" id="KW-0732">Signal</keyword>
<dbReference type="Proteomes" id="UP001152130">
    <property type="component" value="Unassembled WGS sequence"/>
</dbReference>
<reference evidence="2" key="1">
    <citation type="submission" date="2022-10" db="EMBL/GenBank/DDBJ databases">
        <title>Fusarium specimens isolated from Avocado Roots.</title>
        <authorList>
            <person name="Stajich J."/>
            <person name="Roper C."/>
            <person name="Heimlech-Rivalta G."/>
        </authorList>
    </citation>
    <scope>NUCLEOTIDE SEQUENCE</scope>
    <source>
        <strain evidence="2">CF00143</strain>
    </source>
</reference>
<evidence type="ECO:0000313" key="3">
    <source>
        <dbReference type="Proteomes" id="UP001152130"/>
    </source>
</evidence>
<feature type="chain" id="PRO_5040774957" evidence="1">
    <location>
        <begin position="29"/>
        <end position="152"/>
    </location>
</feature>
<accession>A0A9W8PMA2</accession>
<keyword evidence="3" id="KW-1185">Reference proteome</keyword>
<gene>
    <name evidence="2" type="ORF">NW766_007865</name>
</gene>
<sequence>MSYLRYLSHFTNIIYDMMLLSLWATSLAGQTSGDFTDPKHPSSHPWYLTRGCSVAWDNTQGYCHVAQAGVVVSILAAAFYCTRLLREVILIAYDRGQRHRSEGFVQITEDMEPMESVYMDEEWEYLEQKKCENNLTLSPVLAFFPSDSGSRW</sequence>
<comment type="caution">
    <text evidence="2">The sequence shown here is derived from an EMBL/GenBank/DDBJ whole genome shotgun (WGS) entry which is preliminary data.</text>
</comment>
<protein>
    <submittedName>
        <fullName evidence="2">Uncharacterized protein</fullName>
    </submittedName>
</protein>